<evidence type="ECO:0000313" key="5">
    <source>
        <dbReference type="EMBL" id="RLM79843.1"/>
    </source>
</evidence>
<dbReference type="InterPro" id="IPR059002">
    <property type="entry name" value="IBH1_N"/>
</dbReference>
<keyword evidence="2" id="KW-0804">Transcription</keyword>
<dbReference type="PANTHER" id="PTHR33124:SF90">
    <property type="entry name" value="OS02G0791300 PROTEIN"/>
    <property type="match status" value="1"/>
</dbReference>
<evidence type="ECO:0000256" key="2">
    <source>
        <dbReference type="ARBA" id="ARBA00023163"/>
    </source>
</evidence>
<gene>
    <name evidence="5" type="ORF">C2845_PM12G29400</name>
</gene>
<evidence type="ECO:0000256" key="1">
    <source>
        <dbReference type="ARBA" id="ARBA00023015"/>
    </source>
</evidence>
<evidence type="ECO:0000259" key="4">
    <source>
        <dbReference type="Pfam" id="PF26576"/>
    </source>
</evidence>
<keyword evidence="1" id="KW-0805">Transcription regulation</keyword>
<dbReference type="Pfam" id="PF26576">
    <property type="entry name" value="IBH1_N"/>
    <property type="match status" value="1"/>
</dbReference>
<feature type="domain" description="IBH1-like N-terminal" evidence="4">
    <location>
        <begin position="16"/>
        <end position="78"/>
    </location>
</feature>
<dbReference type="Proteomes" id="UP000275267">
    <property type="component" value="Unassembled WGS sequence"/>
</dbReference>
<dbReference type="EMBL" id="PQIB02000012">
    <property type="protein sequence ID" value="RLM79843.1"/>
    <property type="molecule type" value="Genomic_DNA"/>
</dbReference>
<dbReference type="OrthoDB" id="1922093at2759"/>
<organism evidence="5 6">
    <name type="scientific">Panicum miliaceum</name>
    <name type="common">Proso millet</name>
    <name type="synonym">Broomcorn millet</name>
    <dbReference type="NCBI Taxonomy" id="4540"/>
    <lineage>
        <taxon>Eukaryota</taxon>
        <taxon>Viridiplantae</taxon>
        <taxon>Streptophyta</taxon>
        <taxon>Embryophyta</taxon>
        <taxon>Tracheophyta</taxon>
        <taxon>Spermatophyta</taxon>
        <taxon>Magnoliopsida</taxon>
        <taxon>Liliopsida</taxon>
        <taxon>Poales</taxon>
        <taxon>Poaceae</taxon>
        <taxon>PACMAD clade</taxon>
        <taxon>Panicoideae</taxon>
        <taxon>Panicodae</taxon>
        <taxon>Paniceae</taxon>
        <taxon>Panicinae</taxon>
        <taxon>Panicum</taxon>
        <taxon>Panicum sect. Panicum</taxon>
    </lineage>
</organism>
<protein>
    <submittedName>
        <fullName evidence="5">Transcription factor IBH1-like</fullName>
    </submittedName>
</protein>
<accession>A0A3L6QGK6</accession>
<dbReference type="PANTHER" id="PTHR33124">
    <property type="entry name" value="TRANSCRIPTION FACTOR IBH1-LIKE 1"/>
    <property type="match status" value="1"/>
</dbReference>
<evidence type="ECO:0000256" key="3">
    <source>
        <dbReference type="SAM" id="MobiDB-lite"/>
    </source>
</evidence>
<comment type="caution">
    <text evidence="5">The sequence shown here is derived from an EMBL/GenBank/DDBJ whole genome shotgun (WGS) entry which is preliminary data.</text>
</comment>
<name>A0A3L6QGK6_PANMI</name>
<proteinExistence type="predicted"/>
<dbReference type="InterPro" id="IPR044660">
    <property type="entry name" value="IBH1-like"/>
</dbReference>
<feature type="region of interest" description="Disordered" evidence="3">
    <location>
        <begin position="226"/>
        <end position="245"/>
    </location>
</feature>
<feature type="region of interest" description="Disordered" evidence="3">
    <location>
        <begin position="82"/>
        <end position="105"/>
    </location>
</feature>
<dbReference type="GO" id="GO:0006355">
    <property type="term" value="P:regulation of DNA-templated transcription"/>
    <property type="evidence" value="ECO:0007669"/>
    <property type="project" value="InterPro"/>
</dbReference>
<dbReference type="STRING" id="4540.A0A3L6QGK6"/>
<evidence type="ECO:0000313" key="6">
    <source>
        <dbReference type="Proteomes" id="UP000275267"/>
    </source>
</evidence>
<keyword evidence="6" id="KW-1185">Reference proteome</keyword>
<dbReference type="AlphaFoldDB" id="A0A3L6QGK6"/>
<reference evidence="6" key="1">
    <citation type="journal article" date="2019" name="Nat. Commun.">
        <title>The genome of broomcorn millet.</title>
        <authorList>
            <person name="Zou C."/>
            <person name="Miki D."/>
            <person name="Li D."/>
            <person name="Tang Q."/>
            <person name="Xiao L."/>
            <person name="Rajput S."/>
            <person name="Deng P."/>
            <person name="Jia W."/>
            <person name="Huang R."/>
            <person name="Zhang M."/>
            <person name="Sun Y."/>
            <person name="Hu J."/>
            <person name="Fu X."/>
            <person name="Schnable P.S."/>
            <person name="Li F."/>
            <person name="Zhang H."/>
            <person name="Feng B."/>
            <person name="Zhu X."/>
            <person name="Liu R."/>
            <person name="Schnable J.C."/>
            <person name="Zhu J.-K."/>
            <person name="Zhang H."/>
        </authorList>
    </citation>
    <scope>NUCLEOTIDE SEQUENCE [LARGE SCALE GENOMIC DNA]</scope>
</reference>
<sequence length="245" mass="26387">MSSAGGSSLGIQPGSKRFRHAILKNLFLGLGKGGAAASRGMGLRERRSAIRRAADAALATARGAAPRWSRSLAAELSQGGRDEHFIRPARSAPSSSECKSPMSKMVCSKRIPRRRLRARPKSRATAKAAGVLARVLARKRARALREIVPGGRGMDECTLLGETLDYAVSLKAQVEAMQLLLRTLQAPKNPSTQERNRRYVPGPGHVRAYQRRCVAAIRHMRAPAVHATPAPPTAIDQNHAARAVS</sequence>